<feature type="region of interest" description="Disordered" evidence="1">
    <location>
        <begin position="829"/>
        <end position="851"/>
    </location>
</feature>
<dbReference type="OrthoDB" id="10358525at2759"/>
<dbReference type="Proteomes" id="UP000008068">
    <property type="component" value="Unassembled WGS sequence"/>
</dbReference>
<feature type="signal peptide" evidence="2">
    <location>
        <begin position="1"/>
        <end position="24"/>
    </location>
</feature>
<evidence type="ECO:0000256" key="1">
    <source>
        <dbReference type="SAM" id="MobiDB-lite"/>
    </source>
</evidence>
<reference evidence="4" key="1">
    <citation type="submission" date="2011-07" db="EMBL/GenBank/DDBJ databases">
        <authorList>
            <consortium name="Caenorhabditis brenneri Sequencing and Analysis Consortium"/>
            <person name="Wilson R.K."/>
        </authorList>
    </citation>
    <scope>NUCLEOTIDE SEQUENCE [LARGE SCALE GENOMIC DNA]</scope>
    <source>
        <strain evidence="4">PB2801</strain>
    </source>
</reference>
<dbReference type="PRINTS" id="PR01217">
    <property type="entry name" value="PRICHEXTENSN"/>
</dbReference>
<keyword evidence="2" id="KW-0732">Signal</keyword>
<feature type="compositionally biased region" description="Polar residues" evidence="1">
    <location>
        <begin position="965"/>
        <end position="989"/>
    </location>
</feature>
<dbReference type="STRING" id="135651.G0NVE4"/>
<dbReference type="HOGENOM" id="CLU_285324_0_0_1"/>
<dbReference type="EMBL" id="GL379956">
    <property type="protein sequence ID" value="EGT38320.1"/>
    <property type="molecule type" value="Genomic_DNA"/>
</dbReference>
<proteinExistence type="predicted"/>
<name>G0NVE4_CAEBE</name>
<dbReference type="eggNOG" id="ENOG502T1YS">
    <property type="taxonomic scope" value="Eukaryota"/>
</dbReference>
<keyword evidence="4" id="KW-1185">Reference proteome</keyword>
<dbReference type="AlphaFoldDB" id="G0NVE4"/>
<dbReference type="InParanoid" id="G0NVE4"/>
<organism evidence="4">
    <name type="scientific">Caenorhabditis brenneri</name>
    <name type="common">Nematode worm</name>
    <dbReference type="NCBI Taxonomy" id="135651"/>
    <lineage>
        <taxon>Eukaryota</taxon>
        <taxon>Metazoa</taxon>
        <taxon>Ecdysozoa</taxon>
        <taxon>Nematoda</taxon>
        <taxon>Chromadorea</taxon>
        <taxon>Rhabditida</taxon>
        <taxon>Rhabditina</taxon>
        <taxon>Rhabditomorpha</taxon>
        <taxon>Rhabditoidea</taxon>
        <taxon>Rhabditidae</taxon>
        <taxon>Peloderinae</taxon>
        <taxon>Caenorhabditis</taxon>
    </lineage>
</organism>
<feature type="compositionally biased region" description="Polar residues" evidence="1">
    <location>
        <begin position="779"/>
        <end position="798"/>
    </location>
</feature>
<feature type="region of interest" description="Disordered" evidence="1">
    <location>
        <begin position="620"/>
        <end position="679"/>
    </location>
</feature>
<accession>G0NVE4</accession>
<evidence type="ECO:0000313" key="4">
    <source>
        <dbReference type="Proteomes" id="UP000008068"/>
    </source>
</evidence>
<evidence type="ECO:0000313" key="3">
    <source>
        <dbReference type="EMBL" id="EGT38320.1"/>
    </source>
</evidence>
<sequence length="1023" mass="111152">MNSSFMESLKLLIIVCSLIAPSLANYARPLFPTGSLSPEENQERIENCGKELNADKETFHFNASYISDRHILADLALIREKYDSKVCRNNSKNVLSMVDLFFPRISKATLIGECNEEEPSGVLLMETSYYSLHGYECLNGNMNLENPRSSNSYISSIHLTDSQRDQICTASGICEKATVRHDRESGEFRDWLSKRINISMLPTEDPMEHRSRTDYPEDEPKAVTAGQALKDFFYTKYGTLMDQIWPVETTTCVTVEPTYVPAPVFTEEAPVPPTYVAVTEEVVETTTCLTVEPTYVPAPIFTKEAPIPPTYVPVPEEGVETTTCLTVEPTYVPAPVFTKSPDDGPIPPTYVPAPIFTKYAPIPPTYVPVPEEEVETTTCLTVEPTYVPAPIFTKSPDDGLVPPTYVPAPIFTKEVPIPPTYVPVPEGEVETTTCLTVEPTYVPAPIFTKKVPIPPTYVPVPEESVETTMYPTVEPTYVPAPVFTKEPPIPPTYVTVPGGLFTKPDYTDYPQEFPVETTPSSIAEPTYMPAPVFTKEAPVPPIYVTAPVFTEKSPVPPIYVTAPIFTKEAPKDTTDASEDSFTTPLPVDPVHVTTVKDSVKKSTKNLWDILSVRPFTDSMPFSTEGLDTTTLENSEESENSKETTVASKTTDEYGRVGSTTEESEETTNDMTTLGNGEPAITSVDSEAVTVMSGTHTEPTNIEFSTNEGPMGSTTENSDFHFTTDSFGGTASGSATTDVENVTGTKDSEVITMAIETTTKESDTTESESSTEDSVASETKGTTPQSEMSSEGTTENYGNVITQVGSESGTTMEILSSEEPTNAVEKTTTVISDGSESSESPIPATSPVPGQVPEETTEFKEQSEVTTEVATFESTNPEAATDVVKESSTPSEVEIDRIMSTKGTTSPIEVTDKLEGSSTDSDGDTTVLGSTNLPESFTTSEKETTEIGFPIKESTESSTDRIEESATVSEGITSSEKSIEGETTTEYSANTTVELTTTTTTTTPGTTDDFCEHHVCLEGPWLEK</sequence>
<gene>
    <name evidence="3" type="ORF">CAEBREN_09241</name>
</gene>
<evidence type="ECO:0000256" key="2">
    <source>
        <dbReference type="SAM" id="SignalP"/>
    </source>
</evidence>
<protein>
    <submittedName>
        <fullName evidence="3">Uncharacterized protein</fullName>
    </submittedName>
</protein>
<feature type="chain" id="PRO_5003405837" evidence="2">
    <location>
        <begin position="25"/>
        <end position="1023"/>
    </location>
</feature>
<feature type="region of interest" description="Disordered" evidence="1">
    <location>
        <begin position="755"/>
        <end position="798"/>
    </location>
</feature>
<feature type="region of interest" description="Disordered" evidence="1">
    <location>
        <begin position="902"/>
        <end position="989"/>
    </location>
</feature>
<feature type="compositionally biased region" description="Basic and acidic residues" evidence="1">
    <location>
        <begin position="952"/>
        <end position="963"/>
    </location>
</feature>
<feature type="compositionally biased region" description="Polar residues" evidence="1">
    <location>
        <begin position="829"/>
        <end position="839"/>
    </location>
</feature>